<protein>
    <recommendedName>
        <fullName evidence="2">FecR protein domain-containing protein</fullName>
    </recommendedName>
</protein>
<dbReference type="GO" id="GO:0016989">
    <property type="term" value="F:sigma factor antagonist activity"/>
    <property type="evidence" value="ECO:0007669"/>
    <property type="project" value="TreeGrafter"/>
</dbReference>
<dbReference type="Gene3D" id="3.55.50.30">
    <property type="match status" value="1"/>
</dbReference>
<evidence type="ECO:0000259" key="2">
    <source>
        <dbReference type="Pfam" id="PF04773"/>
    </source>
</evidence>
<organism evidence="3">
    <name type="scientific">marine sediment metagenome</name>
    <dbReference type="NCBI Taxonomy" id="412755"/>
    <lineage>
        <taxon>unclassified sequences</taxon>
        <taxon>metagenomes</taxon>
        <taxon>ecological metagenomes</taxon>
    </lineage>
</organism>
<proteinExistence type="predicted"/>
<dbReference type="Gene3D" id="2.60.120.1440">
    <property type="match status" value="1"/>
</dbReference>
<dbReference type="AlphaFoldDB" id="A0A0F9PG50"/>
<keyword evidence="1" id="KW-0472">Membrane</keyword>
<dbReference type="EMBL" id="LAZR01002507">
    <property type="protein sequence ID" value="KKN29139.1"/>
    <property type="molecule type" value="Genomic_DNA"/>
</dbReference>
<dbReference type="InterPro" id="IPR006860">
    <property type="entry name" value="FecR"/>
</dbReference>
<feature type="domain" description="FecR protein" evidence="2">
    <location>
        <begin position="122"/>
        <end position="212"/>
    </location>
</feature>
<accession>A0A0F9PG50</accession>
<dbReference type="InterPro" id="IPR012373">
    <property type="entry name" value="Ferrdict_sens_TM"/>
</dbReference>
<evidence type="ECO:0000256" key="1">
    <source>
        <dbReference type="SAM" id="Phobius"/>
    </source>
</evidence>
<comment type="caution">
    <text evidence="3">The sequence shown here is derived from an EMBL/GenBank/DDBJ whole genome shotgun (WGS) entry which is preliminary data.</text>
</comment>
<gene>
    <name evidence="3" type="ORF">LCGC14_0847230</name>
</gene>
<name>A0A0F9PG50_9ZZZZ</name>
<sequence length="329" mass="37449">MTDQSITAKSHTDITTEAAEWWVLLSDEDNPPSSKQLQSFIEWKNQDIKHANALDELQQIVGNIEQIPKSAAKVALSSTQSHRYNVTSWKGLAKTLVFFMVLIMPLLMWLPEQAELIMADKKTGVGEWQQITLEDNSVITLSSSTAINIDFTKQQRTITLLKGEVRVKVSHDSERAFVIQSEHGDFTALGTEFTVEKHKKYSVLRVIESQVEVTCKRRNCRSEIVSPGQTLRVYDEHLGAISEFDIEALSLMWQKHQLVVDGMPLDEVLELLSRYHHGYWSYDHEQLKKHHVSAVLSLDDAAESLALLTKTFPIKTYSITPYLKVIIDK</sequence>
<evidence type="ECO:0000313" key="3">
    <source>
        <dbReference type="EMBL" id="KKN29139.1"/>
    </source>
</evidence>
<dbReference type="Pfam" id="PF04773">
    <property type="entry name" value="FecR"/>
    <property type="match status" value="1"/>
</dbReference>
<reference evidence="3" key="1">
    <citation type="journal article" date="2015" name="Nature">
        <title>Complex archaea that bridge the gap between prokaryotes and eukaryotes.</title>
        <authorList>
            <person name="Spang A."/>
            <person name="Saw J.H."/>
            <person name="Jorgensen S.L."/>
            <person name="Zaremba-Niedzwiedzka K."/>
            <person name="Martijn J."/>
            <person name="Lind A.E."/>
            <person name="van Eijk R."/>
            <person name="Schleper C."/>
            <person name="Guy L."/>
            <person name="Ettema T.J."/>
        </authorList>
    </citation>
    <scope>NUCLEOTIDE SEQUENCE</scope>
</reference>
<keyword evidence="1" id="KW-1133">Transmembrane helix</keyword>
<feature type="transmembrane region" description="Helical" evidence="1">
    <location>
        <begin position="91"/>
        <end position="110"/>
    </location>
</feature>
<dbReference type="PANTHER" id="PTHR30273">
    <property type="entry name" value="PERIPLASMIC SIGNAL SENSOR AND SIGMA FACTOR ACTIVATOR FECR-RELATED"/>
    <property type="match status" value="1"/>
</dbReference>
<dbReference type="PANTHER" id="PTHR30273:SF2">
    <property type="entry name" value="PROTEIN FECR"/>
    <property type="match status" value="1"/>
</dbReference>
<dbReference type="PIRSF" id="PIRSF018266">
    <property type="entry name" value="FecR"/>
    <property type="match status" value="1"/>
</dbReference>
<keyword evidence="1" id="KW-0812">Transmembrane</keyword>